<feature type="transmembrane region" description="Helical" evidence="11">
    <location>
        <begin position="49"/>
        <end position="72"/>
    </location>
</feature>
<evidence type="ECO:0000256" key="11">
    <source>
        <dbReference type="SAM" id="Phobius"/>
    </source>
</evidence>
<dbReference type="Gene3D" id="1.20.1070.10">
    <property type="entry name" value="Rhodopsin 7-helix transmembrane proteins"/>
    <property type="match status" value="1"/>
</dbReference>
<evidence type="ECO:0000256" key="1">
    <source>
        <dbReference type="ARBA" id="ARBA00004651"/>
    </source>
</evidence>
<evidence type="ECO:0000256" key="6">
    <source>
        <dbReference type="ARBA" id="ARBA00023040"/>
    </source>
</evidence>
<dbReference type="SMART" id="SM01381">
    <property type="entry name" value="7TM_GPCR_Srsx"/>
    <property type="match status" value="1"/>
</dbReference>
<feature type="region of interest" description="Disordered" evidence="10">
    <location>
        <begin position="294"/>
        <end position="315"/>
    </location>
</feature>
<feature type="region of interest" description="Disordered" evidence="10">
    <location>
        <begin position="258"/>
        <end position="281"/>
    </location>
</feature>
<feature type="compositionally biased region" description="Polar residues" evidence="10">
    <location>
        <begin position="265"/>
        <end position="281"/>
    </location>
</feature>
<evidence type="ECO:0000259" key="12">
    <source>
        <dbReference type="PROSITE" id="PS50262"/>
    </source>
</evidence>
<reference evidence="13 14" key="1">
    <citation type="submission" date="2023-09" db="EMBL/GenBank/DDBJ databases">
        <title>Nesidiocoris tenuis whole genome shotgun sequence.</title>
        <authorList>
            <person name="Shibata T."/>
            <person name="Shimoda M."/>
            <person name="Kobayashi T."/>
            <person name="Uehara T."/>
        </authorList>
    </citation>
    <scope>NUCLEOTIDE SEQUENCE [LARGE SCALE GENOMIC DNA]</scope>
    <source>
        <strain evidence="13 14">Japan</strain>
    </source>
</reference>
<keyword evidence="14" id="KW-1185">Reference proteome</keyword>
<dbReference type="EMBL" id="AP028916">
    <property type="protein sequence ID" value="BES97773.1"/>
    <property type="molecule type" value="Genomic_DNA"/>
</dbReference>
<comment type="similarity">
    <text evidence="2">Belongs to the G-protein coupled receptor 1 family.</text>
</comment>
<organism evidence="13 14">
    <name type="scientific">Nesidiocoris tenuis</name>
    <dbReference type="NCBI Taxonomy" id="355587"/>
    <lineage>
        <taxon>Eukaryota</taxon>
        <taxon>Metazoa</taxon>
        <taxon>Ecdysozoa</taxon>
        <taxon>Arthropoda</taxon>
        <taxon>Hexapoda</taxon>
        <taxon>Insecta</taxon>
        <taxon>Pterygota</taxon>
        <taxon>Neoptera</taxon>
        <taxon>Paraneoptera</taxon>
        <taxon>Hemiptera</taxon>
        <taxon>Heteroptera</taxon>
        <taxon>Panheteroptera</taxon>
        <taxon>Cimicomorpha</taxon>
        <taxon>Miridae</taxon>
        <taxon>Dicyphina</taxon>
        <taxon>Nesidiocoris</taxon>
    </lineage>
</organism>
<dbReference type="InterPro" id="IPR000276">
    <property type="entry name" value="GPCR_Rhodpsn"/>
</dbReference>
<gene>
    <name evidence="13" type="ORF">NTJ_10587</name>
</gene>
<sequence length="497" mass="55401">MSVADLFADWDNFTDDNVVNGSDIWTNRSLGTHTDFRGPWYGASQTRDWSFLFVGVFIVAGGIGNILVCLAVCLDRRLQNVTNYFLLSLAVADLLVSLFVMPLGAIPGFLGYWPLGVFWCNIYVTCDVLACSSSIMHMCCISLGRYLGIRNPLKTRQSYSTKRLVGYKIALVWLLSMIVSSSITVLGVTDAANIMPEPHLCVINNRTFWVFGSLVAFYIPMVIMVVTYALTVQLLRKKARFVAAAGEEENRHFRRLGGRFKHRSNPTTPNHHTPSFYRTSGKSQELSRSVSEQSFINGPDGVMDRSTQTPESISKETRNCRIKTLKLQLNVTPPTLNLRFLASRSKRQTMAANVVATEQKASKVLGVVFFTFVLCWAPFFILNILFAACPSCSVPPHVVDVCLWLGYVSSTINPIIYTIFNRTFRAAFIRLLMCKCHRWSRPARYRSMMEARGGGSALPLALSLQGTPVLTPASATSYLRNTPSAFPDSFNVSEPLP</sequence>
<evidence type="ECO:0000256" key="9">
    <source>
        <dbReference type="ARBA" id="ARBA00023224"/>
    </source>
</evidence>
<keyword evidence="9" id="KW-0807">Transducer</keyword>
<keyword evidence="5 11" id="KW-1133">Transmembrane helix</keyword>
<dbReference type="PROSITE" id="PS50262">
    <property type="entry name" value="G_PROTEIN_RECEP_F1_2"/>
    <property type="match status" value="1"/>
</dbReference>
<dbReference type="PANTHER" id="PTHR24247">
    <property type="entry name" value="5-HYDROXYTRYPTAMINE RECEPTOR"/>
    <property type="match status" value="1"/>
</dbReference>
<keyword evidence="3" id="KW-1003">Cell membrane</keyword>
<dbReference type="SUPFAM" id="SSF81321">
    <property type="entry name" value="Family A G protein-coupled receptor-like"/>
    <property type="match status" value="1"/>
</dbReference>
<keyword evidence="6" id="KW-0297">G-protein coupled receptor</keyword>
<dbReference type="Pfam" id="PF00001">
    <property type="entry name" value="7tm_1"/>
    <property type="match status" value="1"/>
</dbReference>
<evidence type="ECO:0000313" key="13">
    <source>
        <dbReference type="EMBL" id="BES97773.1"/>
    </source>
</evidence>
<feature type="transmembrane region" description="Helical" evidence="11">
    <location>
        <begin position="165"/>
        <end position="188"/>
    </location>
</feature>
<feature type="transmembrane region" description="Helical" evidence="11">
    <location>
        <begin position="208"/>
        <end position="230"/>
    </location>
</feature>
<feature type="transmembrane region" description="Helical" evidence="11">
    <location>
        <begin position="364"/>
        <end position="386"/>
    </location>
</feature>
<evidence type="ECO:0000313" key="14">
    <source>
        <dbReference type="Proteomes" id="UP001307889"/>
    </source>
</evidence>
<keyword evidence="7 11" id="KW-0472">Membrane</keyword>
<feature type="transmembrane region" description="Helical" evidence="11">
    <location>
        <begin position="398"/>
        <end position="420"/>
    </location>
</feature>
<evidence type="ECO:0000256" key="2">
    <source>
        <dbReference type="ARBA" id="ARBA00010663"/>
    </source>
</evidence>
<feature type="transmembrane region" description="Helical" evidence="11">
    <location>
        <begin position="84"/>
        <end position="110"/>
    </location>
</feature>
<keyword evidence="8 13" id="KW-0675">Receptor</keyword>
<comment type="subcellular location">
    <subcellularLocation>
        <location evidence="1">Cell membrane</location>
        <topology evidence="1">Multi-pass membrane protein</topology>
    </subcellularLocation>
</comment>
<keyword evidence="4 11" id="KW-0812">Transmembrane</keyword>
<dbReference type="Proteomes" id="UP001307889">
    <property type="component" value="Chromosome 8"/>
</dbReference>
<feature type="transmembrane region" description="Helical" evidence="11">
    <location>
        <begin position="122"/>
        <end position="144"/>
    </location>
</feature>
<dbReference type="PRINTS" id="PR00237">
    <property type="entry name" value="GPCRRHODOPSN"/>
</dbReference>
<accession>A0ABN7B0L8</accession>
<evidence type="ECO:0000256" key="3">
    <source>
        <dbReference type="ARBA" id="ARBA00022475"/>
    </source>
</evidence>
<name>A0ABN7B0L8_9HEMI</name>
<proteinExistence type="inferred from homology"/>
<evidence type="ECO:0000256" key="7">
    <source>
        <dbReference type="ARBA" id="ARBA00023136"/>
    </source>
</evidence>
<protein>
    <submittedName>
        <fullName evidence="13">7 transmembrane receptor (Rhodopsin family)</fullName>
    </submittedName>
</protein>
<evidence type="ECO:0000256" key="4">
    <source>
        <dbReference type="ARBA" id="ARBA00022692"/>
    </source>
</evidence>
<evidence type="ECO:0000256" key="10">
    <source>
        <dbReference type="SAM" id="MobiDB-lite"/>
    </source>
</evidence>
<dbReference type="PANTHER" id="PTHR24247:SF228">
    <property type="entry name" value="5-HYDROXYTRYPTAMINE (SEROTONIN) RECEPTOR 2A, ISOFORM B"/>
    <property type="match status" value="1"/>
</dbReference>
<evidence type="ECO:0000256" key="5">
    <source>
        <dbReference type="ARBA" id="ARBA00022989"/>
    </source>
</evidence>
<evidence type="ECO:0000256" key="8">
    <source>
        <dbReference type="ARBA" id="ARBA00023170"/>
    </source>
</evidence>
<dbReference type="InterPro" id="IPR017452">
    <property type="entry name" value="GPCR_Rhodpsn_7TM"/>
</dbReference>
<feature type="domain" description="G-protein coupled receptors family 1 profile" evidence="12">
    <location>
        <begin position="64"/>
        <end position="417"/>
    </location>
</feature>